<dbReference type="EMBL" id="JAMTCJ010000001">
    <property type="protein sequence ID" value="MCP2174711.1"/>
    <property type="molecule type" value="Genomic_DNA"/>
</dbReference>
<dbReference type="Proteomes" id="UP001206895">
    <property type="component" value="Unassembled WGS sequence"/>
</dbReference>
<evidence type="ECO:0000313" key="1">
    <source>
        <dbReference type="EMBL" id="MCP2174711.1"/>
    </source>
</evidence>
<dbReference type="Gene3D" id="3.30.70.20">
    <property type="match status" value="1"/>
</dbReference>
<sequence length="85" mass="8696">MVSAQSTGTTDATDGGRWSVQVGEHCIGSGMCVALDPEHFSLENGKARTEGAQVAPDQRYIDAADTCPAAAITVTDADGTELAPT</sequence>
<reference evidence="1 2" key="1">
    <citation type="submission" date="2022-06" db="EMBL/GenBank/DDBJ databases">
        <title>Genomic Encyclopedia of Archaeal and Bacterial Type Strains, Phase II (KMG-II): from individual species to whole genera.</title>
        <authorList>
            <person name="Goeker M."/>
        </authorList>
    </citation>
    <scope>NUCLEOTIDE SEQUENCE [LARGE SCALE GENOMIC DNA]</scope>
    <source>
        <strain evidence="1 2">DSM 44693</strain>
    </source>
</reference>
<name>A0ABT1H8Y0_9NOCA</name>
<accession>A0ABT1H8Y0</accession>
<keyword evidence="2" id="KW-1185">Reference proteome</keyword>
<dbReference type="Pfam" id="PF13459">
    <property type="entry name" value="Fer4_15"/>
    <property type="match status" value="1"/>
</dbReference>
<proteinExistence type="predicted"/>
<organism evidence="1 2">
    <name type="scientific">Williamsia maris</name>
    <dbReference type="NCBI Taxonomy" id="72806"/>
    <lineage>
        <taxon>Bacteria</taxon>
        <taxon>Bacillati</taxon>
        <taxon>Actinomycetota</taxon>
        <taxon>Actinomycetes</taxon>
        <taxon>Mycobacteriales</taxon>
        <taxon>Nocardiaceae</taxon>
        <taxon>Williamsia</taxon>
    </lineage>
</organism>
<protein>
    <submittedName>
        <fullName evidence="1">Ferredoxin</fullName>
    </submittedName>
</protein>
<dbReference type="SUPFAM" id="SSF54862">
    <property type="entry name" value="4Fe-4S ferredoxins"/>
    <property type="match status" value="1"/>
</dbReference>
<gene>
    <name evidence="1" type="ORF">LX13_000518</name>
</gene>
<dbReference type="RefSeq" id="WP_253659742.1">
    <property type="nucleotide sequence ID" value="NZ_BAAAJQ010000001.1"/>
</dbReference>
<evidence type="ECO:0000313" key="2">
    <source>
        <dbReference type="Proteomes" id="UP001206895"/>
    </source>
</evidence>
<comment type="caution">
    <text evidence="1">The sequence shown here is derived from an EMBL/GenBank/DDBJ whole genome shotgun (WGS) entry which is preliminary data.</text>
</comment>